<gene>
    <name evidence="3" type="ORF">RDV89_04175</name>
</gene>
<sequence>MSPTTVSTQVQLVRRPEGWPVPEDFRTVQVTLDDLAPGEVRVRNEFVSVDPYMRGRMNDAKSYVPPFELDATMTGGAVGRVVESRDDALAVGTLVLHQLGWRDVAQAPAREFRAVPEVPGGAPSSLHLGVLGMPGLTAYVGLTAVAGVQEGDTVFVSGAAGAVGTAVGQVARLLGAGRVIGSAGSAEKVALLQERYGYDAAFDYKAGSVREQLAAAAPDGIDVYFDNVGGDHLEAALWSFNQGGRAAMCGAIGDYNADSAPSGPRNMFRVVTNGLTLKGFIVSTYGHLAGEFAERMGAWFAEGRIVHDETVVDGVDNAVDAFLSMMRGGNIGKMVVRV</sequence>
<dbReference type="InterPro" id="IPR011032">
    <property type="entry name" value="GroES-like_sf"/>
</dbReference>
<reference evidence="3 4" key="1">
    <citation type="submission" date="2023-08" db="EMBL/GenBank/DDBJ databases">
        <title>Nocardioides seae sp. nov., a bacterium isolated from a soil.</title>
        <authorList>
            <person name="Wang X."/>
        </authorList>
    </citation>
    <scope>NUCLEOTIDE SEQUENCE [LARGE SCALE GENOMIC DNA]</scope>
    <source>
        <strain evidence="3 4">YZH12</strain>
    </source>
</reference>
<protein>
    <submittedName>
        <fullName evidence="3">NADP-dependent oxidoreductase</fullName>
    </submittedName>
</protein>
<feature type="domain" description="Enoyl reductase (ER)" evidence="2">
    <location>
        <begin position="20"/>
        <end position="336"/>
    </location>
</feature>
<organism evidence="3 4">
    <name type="scientific">Nocardioides imazamoxiresistens</name>
    <dbReference type="NCBI Taxonomy" id="3231893"/>
    <lineage>
        <taxon>Bacteria</taxon>
        <taxon>Bacillati</taxon>
        <taxon>Actinomycetota</taxon>
        <taxon>Actinomycetes</taxon>
        <taxon>Propionibacteriales</taxon>
        <taxon>Nocardioidaceae</taxon>
        <taxon>Nocardioides</taxon>
    </lineage>
</organism>
<dbReference type="InterPro" id="IPR045010">
    <property type="entry name" value="MDR_fam"/>
</dbReference>
<dbReference type="InterPro" id="IPR020843">
    <property type="entry name" value="ER"/>
</dbReference>
<evidence type="ECO:0000313" key="3">
    <source>
        <dbReference type="EMBL" id="MDT9592249.1"/>
    </source>
</evidence>
<dbReference type="InterPro" id="IPR013149">
    <property type="entry name" value="ADH-like_C"/>
</dbReference>
<dbReference type="InterPro" id="IPR036291">
    <property type="entry name" value="NAD(P)-bd_dom_sf"/>
</dbReference>
<dbReference type="PANTHER" id="PTHR43205">
    <property type="entry name" value="PROSTAGLANDIN REDUCTASE"/>
    <property type="match status" value="1"/>
</dbReference>
<dbReference type="Pfam" id="PF00107">
    <property type="entry name" value="ADH_zinc_N"/>
    <property type="match status" value="1"/>
</dbReference>
<dbReference type="SMART" id="SM00829">
    <property type="entry name" value="PKS_ER"/>
    <property type="match status" value="1"/>
</dbReference>
<dbReference type="PANTHER" id="PTHR43205:SF7">
    <property type="entry name" value="PROSTAGLANDIN REDUCTASE 1"/>
    <property type="match status" value="1"/>
</dbReference>
<accession>A0ABU3PSS4</accession>
<evidence type="ECO:0000313" key="4">
    <source>
        <dbReference type="Proteomes" id="UP001268542"/>
    </source>
</evidence>
<dbReference type="EMBL" id="JAVYII010000002">
    <property type="protein sequence ID" value="MDT9592249.1"/>
    <property type="molecule type" value="Genomic_DNA"/>
</dbReference>
<dbReference type="CDD" id="cd05288">
    <property type="entry name" value="PGDH"/>
    <property type="match status" value="1"/>
</dbReference>
<dbReference type="Proteomes" id="UP001268542">
    <property type="component" value="Unassembled WGS sequence"/>
</dbReference>
<comment type="caution">
    <text evidence="3">The sequence shown here is derived from an EMBL/GenBank/DDBJ whole genome shotgun (WGS) entry which is preliminary data.</text>
</comment>
<dbReference type="Pfam" id="PF16884">
    <property type="entry name" value="ADH_N_2"/>
    <property type="match status" value="1"/>
</dbReference>
<dbReference type="InterPro" id="IPR041694">
    <property type="entry name" value="ADH_N_2"/>
</dbReference>
<keyword evidence="1" id="KW-0560">Oxidoreductase</keyword>
<dbReference type="SUPFAM" id="SSF51735">
    <property type="entry name" value="NAD(P)-binding Rossmann-fold domains"/>
    <property type="match status" value="1"/>
</dbReference>
<evidence type="ECO:0000259" key="2">
    <source>
        <dbReference type="SMART" id="SM00829"/>
    </source>
</evidence>
<proteinExistence type="predicted"/>
<dbReference type="SUPFAM" id="SSF50129">
    <property type="entry name" value="GroES-like"/>
    <property type="match status" value="1"/>
</dbReference>
<evidence type="ECO:0000256" key="1">
    <source>
        <dbReference type="ARBA" id="ARBA00023002"/>
    </source>
</evidence>
<keyword evidence="4" id="KW-1185">Reference proteome</keyword>
<dbReference type="Gene3D" id="3.40.50.720">
    <property type="entry name" value="NAD(P)-binding Rossmann-like Domain"/>
    <property type="match status" value="1"/>
</dbReference>
<dbReference type="RefSeq" id="WP_315731586.1">
    <property type="nucleotide sequence ID" value="NZ_JAVYII010000002.1"/>
</dbReference>
<dbReference type="Gene3D" id="3.90.180.10">
    <property type="entry name" value="Medium-chain alcohol dehydrogenases, catalytic domain"/>
    <property type="match status" value="1"/>
</dbReference>
<name>A0ABU3PSS4_9ACTN</name>